<reference evidence="2 4" key="2">
    <citation type="submission" date="2019-07" db="EMBL/GenBank/DDBJ databases">
        <title>Whole genome shotgun sequence of Acetobacter indonesiensis NBRC 16471.</title>
        <authorList>
            <person name="Hosoyama A."/>
            <person name="Uohara A."/>
            <person name="Ohji S."/>
            <person name="Ichikawa N."/>
        </authorList>
    </citation>
    <scope>NUCLEOTIDE SEQUENCE [LARGE SCALE GENOMIC DNA]</scope>
    <source>
        <strain evidence="2 4">NBRC 16471</strain>
    </source>
</reference>
<accession>A0A6N3T8Z1</accession>
<organism evidence="2 4">
    <name type="scientific">Acetobacter indonesiensis</name>
    <dbReference type="NCBI Taxonomy" id="104101"/>
    <lineage>
        <taxon>Bacteria</taxon>
        <taxon>Pseudomonadati</taxon>
        <taxon>Pseudomonadota</taxon>
        <taxon>Alphaproteobacteria</taxon>
        <taxon>Acetobacterales</taxon>
        <taxon>Acetobacteraceae</taxon>
        <taxon>Acetobacter</taxon>
    </lineage>
</organism>
<evidence type="ECO:0000313" key="2">
    <source>
        <dbReference type="EMBL" id="GEN04670.1"/>
    </source>
</evidence>
<proteinExistence type="predicted"/>
<sequence length="57" mass="6364">MVPSTDLAILFFGNKSHVSIDRKFRLTRKYNEMDAAVSGGARLCEGLLDRSNKAYLS</sequence>
<dbReference type="AlphaFoldDB" id="A0A6N3T8Z1"/>
<dbReference type="EMBL" id="BAMW01000076">
    <property type="protein sequence ID" value="GAN64467.1"/>
    <property type="molecule type" value="Genomic_DNA"/>
</dbReference>
<dbReference type="Proteomes" id="UP000032673">
    <property type="component" value="Unassembled WGS sequence"/>
</dbReference>
<keyword evidence="3" id="KW-1185">Reference proteome</keyword>
<dbReference type="Proteomes" id="UP000321104">
    <property type="component" value="Unassembled WGS sequence"/>
</dbReference>
<gene>
    <name evidence="1" type="ORF">Abin_079_010</name>
    <name evidence="2" type="ORF">AIN02nite_26950</name>
</gene>
<dbReference type="EMBL" id="BJXQ01000024">
    <property type="protein sequence ID" value="GEN04670.1"/>
    <property type="molecule type" value="Genomic_DNA"/>
</dbReference>
<reference evidence="1 3" key="1">
    <citation type="submission" date="2012-11" db="EMBL/GenBank/DDBJ databases">
        <title>Whole genome sequence of Acetobacter indonesiensis 5H-1.</title>
        <authorList>
            <person name="Azuma Y."/>
            <person name="Higashiura N."/>
            <person name="Hirakawa H."/>
            <person name="Matsushita K."/>
        </authorList>
    </citation>
    <scope>NUCLEOTIDE SEQUENCE [LARGE SCALE GENOMIC DNA]</scope>
    <source>
        <strain evidence="1 3">5H-1</strain>
    </source>
</reference>
<evidence type="ECO:0000313" key="4">
    <source>
        <dbReference type="Proteomes" id="UP000321104"/>
    </source>
</evidence>
<name>A0A6N3T8Z1_9PROT</name>
<protein>
    <submittedName>
        <fullName evidence="2">Uncharacterized protein</fullName>
    </submittedName>
</protein>
<comment type="caution">
    <text evidence="2">The sequence shown here is derived from an EMBL/GenBank/DDBJ whole genome shotgun (WGS) entry which is preliminary data.</text>
</comment>
<evidence type="ECO:0000313" key="3">
    <source>
        <dbReference type="Proteomes" id="UP000032673"/>
    </source>
</evidence>
<evidence type="ECO:0000313" key="1">
    <source>
        <dbReference type="EMBL" id="GAN64467.1"/>
    </source>
</evidence>